<keyword evidence="2" id="KW-1185">Reference proteome</keyword>
<name>A0A5N6KEV5_MONLA</name>
<sequence>MNITYHWNNLLGYLSGKRNQLQVNRQVQLSKIPESAFKSFVRPFPLFNPIVPEFPVTSSHDVFANLHIMIPTNNHHKPIEIVCCARVIFAISCAIAQVRG</sequence>
<proteinExistence type="predicted"/>
<reference evidence="1 2" key="1">
    <citation type="submission" date="2019-06" db="EMBL/GenBank/DDBJ databases">
        <title>Genome Sequence of the Brown Rot Fungal Pathogen Monilinia laxa.</title>
        <authorList>
            <person name="De Miccolis Angelini R.M."/>
            <person name="Landi L."/>
            <person name="Abate D."/>
            <person name="Pollastro S."/>
            <person name="Romanazzi G."/>
            <person name="Faretra F."/>
        </authorList>
    </citation>
    <scope>NUCLEOTIDE SEQUENCE [LARGE SCALE GENOMIC DNA]</scope>
    <source>
        <strain evidence="1 2">Mlax316</strain>
    </source>
</reference>
<gene>
    <name evidence="1" type="ORF">EYC80_005745</name>
</gene>
<evidence type="ECO:0000313" key="1">
    <source>
        <dbReference type="EMBL" id="KAB8302310.1"/>
    </source>
</evidence>
<accession>A0A5N6KEV5</accession>
<protein>
    <submittedName>
        <fullName evidence="1">Uncharacterized protein</fullName>
    </submittedName>
</protein>
<comment type="caution">
    <text evidence="1">The sequence shown here is derived from an EMBL/GenBank/DDBJ whole genome shotgun (WGS) entry which is preliminary data.</text>
</comment>
<dbReference type="Proteomes" id="UP000326757">
    <property type="component" value="Unassembled WGS sequence"/>
</dbReference>
<evidence type="ECO:0000313" key="2">
    <source>
        <dbReference type="Proteomes" id="UP000326757"/>
    </source>
</evidence>
<dbReference type="EMBL" id="VIGI01000003">
    <property type="protein sequence ID" value="KAB8302310.1"/>
    <property type="molecule type" value="Genomic_DNA"/>
</dbReference>
<dbReference type="AlphaFoldDB" id="A0A5N6KEV5"/>
<organism evidence="1 2">
    <name type="scientific">Monilinia laxa</name>
    <name type="common">Brown rot fungus</name>
    <name type="synonym">Sclerotinia laxa</name>
    <dbReference type="NCBI Taxonomy" id="61186"/>
    <lineage>
        <taxon>Eukaryota</taxon>
        <taxon>Fungi</taxon>
        <taxon>Dikarya</taxon>
        <taxon>Ascomycota</taxon>
        <taxon>Pezizomycotina</taxon>
        <taxon>Leotiomycetes</taxon>
        <taxon>Helotiales</taxon>
        <taxon>Sclerotiniaceae</taxon>
        <taxon>Monilinia</taxon>
    </lineage>
</organism>